<evidence type="ECO:0000313" key="2">
    <source>
        <dbReference type="Proteomes" id="UP000807504"/>
    </source>
</evidence>
<keyword evidence="2" id="KW-1185">Reference proteome</keyword>
<gene>
    <name evidence="1" type="ORF">HNY73_017646</name>
</gene>
<name>A0A8T0EDH1_ARGBR</name>
<reference evidence="1" key="1">
    <citation type="journal article" date="2020" name="bioRxiv">
        <title>Chromosome-level reference genome of the European wasp spider Argiope bruennichi: a resource for studies on range expansion and evolutionary adaptation.</title>
        <authorList>
            <person name="Sheffer M.M."/>
            <person name="Hoppe A."/>
            <person name="Krehenwinkel H."/>
            <person name="Uhl G."/>
            <person name="Kuss A.W."/>
            <person name="Jensen L."/>
            <person name="Jensen C."/>
            <person name="Gillespie R.G."/>
            <person name="Hoff K.J."/>
            <person name="Prost S."/>
        </authorList>
    </citation>
    <scope>NUCLEOTIDE SEQUENCE</scope>
</reference>
<reference evidence="1" key="2">
    <citation type="submission" date="2020-06" db="EMBL/GenBank/DDBJ databases">
        <authorList>
            <person name="Sheffer M."/>
        </authorList>
    </citation>
    <scope>NUCLEOTIDE SEQUENCE</scope>
</reference>
<accession>A0A8T0EDH1</accession>
<dbReference type="AlphaFoldDB" id="A0A8T0EDH1"/>
<organism evidence="1 2">
    <name type="scientific">Argiope bruennichi</name>
    <name type="common">Wasp spider</name>
    <name type="synonym">Aranea bruennichi</name>
    <dbReference type="NCBI Taxonomy" id="94029"/>
    <lineage>
        <taxon>Eukaryota</taxon>
        <taxon>Metazoa</taxon>
        <taxon>Ecdysozoa</taxon>
        <taxon>Arthropoda</taxon>
        <taxon>Chelicerata</taxon>
        <taxon>Arachnida</taxon>
        <taxon>Araneae</taxon>
        <taxon>Araneomorphae</taxon>
        <taxon>Entelegynae</taxon>
        <taxon>Araneoidea</taxon>
        <taxon>Araneidae</taxon>
        <taxon>Argiope</taxon>
    </lineage>
</organism>
<evidence type="ECO:0000313" key="1">
    <source>
        <dbReference type="EMBL" id="KAF8770075.1"/>
    </source>
</evidence>
<dbReference type="EMBL" id="JABXBU010002228">
    <property type="protein sequence ID" value="KAF8770075.1"/>
    <property type="molecule type" value="Genomic_DNA"/>
</dbReference>
<sequence length="197" mass="21704">MVWDVTVHCKDPPLRAVSGFEDLLLCGRGVLLEWAMPADSYVWIVSWCLSTIQARDCPSCCSIINRAGDDLYVCSQLGGYVMVRMMTRKDGGAGLWSRSGLKEKMWGGRLEGVYREDVGGGARGSLEEGCWHGYMFGMEDSRRSKEGAGRRAEGRKKKKQLTKLLTIVILNGENAYSNSHARDVACGKGSNNASWAL</sequence>
<protein>
    <submittedName>
        <fullName evidence="1">Uncharacterized protein</fullName>
    </submittedName>
</protein>
<proteinExistence type="predicted"/>
<dbReference type="Proteomes" id="UP000807504">
    <property type="component" value="Unassembled WGS sequence"/>
</dbReference>
<comment type="caution">
    <text evidence="1">The sequence shown here is derived from an EMBL/GenBank/DDBJ whole genome shotgun (WGS) entry which is preliminary data.</text>
</comment>